<evidence type="ECO:0000256" key="1">
    <source>
        <dbReference type="SAM" id="MobiDB-lite"/>
    </source>
</evidence>
<dbReference type="AlphaFoldDB" id="A0A517LAF2"/>
<accession>A0A517LAF2</accession>
<sequence length="808" mass="91158">MNPVKLRDSDATAVKILPEVAEDAGITQTALSLEREKPPRDPIHYIRKLAQGLRTHKSLDAPSNGSPERVLSNKNIQTIPLDFEYGPEKADRHGRQPTNEDSCNSGPAAGLVMAEKRSVKESHANTSVLQNKTHQHSVLPIAPQMTKCNERRALTKEPASPSSSSQIPIASTRKNVLPPDASVLEDDNGMKAKVKNLRHIRKRLKKRRIKIDSISIGCINAPPLCSTQHQYSPLESHRHIRLLSVRTFRSKTNQSVVLYDMVTVTLDSAPPFEALSYVWGDAERPHNLFFANRRHLPITTSLSSALPLISTHCTTEYLWIDQICIDQGNVLERNHQVKIMGEIYRMAVRVLLYTGVFDSELSSILSIAEDHEMRQCSLAELQSALEDLLQYKGPSWLALNRFLKNEWFSRAWCFQEFALAKDPRFLIGKRLVAFDILDRLTLAVYRIEALKVDQFQKGQQECITKLPGCLRIFDMARVRSELAALGRCRDFWQLLSNVAPNSLCSDPRDILYAYLGLLEDNRIEINADYDSGLQYILIKATKAVIKGTQDLSILGFVPRVNSSFSEDDGIPSWVADWRQREQCFSLTPPGRSCPFSAAAGRLHAYTQSGKRLRVKGKVIARVADCIGPSMMSNEHWTSRDLTSLLALKDKGHHIVASTSGLSSVVDSHLLKRILRVILAGGIMMSERLEEEAHKDFENILPSLLTAYHSHEDGIVEERLSTLRYLSIIALNRRLYSTNNGQLLLAHQDVEWGDRICIFHGSRVPVVVELFDFRRPFGYKVRGQCYLEGAMYGEMVDWTAEEAEEFVLD</sequence>
<feature type="region of interest" description="Disordered" evidence="1">
    <location>
        <begin position="153"/>
        <end position="175"/>
    </location>
</feature>
<dbReference type="PANTHER" id="PTHR24148">
    <property type="entry name" value="ANKYRIN REPEAT DOMAIN-CONTAINING PROTEIN 39 HOMOLOG-RELATED"/>
    <property type="match status" value="1"/>
</dbReference>
<dbReference type="InterPro" id="IPR010730">
    <property type="entry name" value="HET"/>
</dbReference>
<reference evidence="3 4" key="1">
    <citation type="submission" date="2019-07" db="EMBL/GenBank/DDBJ databases">
        <title>Finished genome of Venturia effusa.</title>
        <authorList>
            <person name="Young C.A."/>
            <person name="Cox M.P."/>
            <person name="Ganley A.R.D."/>
            <person name="David W.J."/>
        </authorList>
    </citation>
    <scope>NUCLEOTIDE SEQUENCE [LARGE SCALE GENOMIC DNA]</scope>
    <source>
        <strain evidence="4">albino</strain>
    </source>
</reference>
<organism evidence="3 4">
    <name type="scientific">Venturia effusa</name>
    <dbReference type="NCBI Taxonomy" id="50376"/>
    <lineage>
        <taxon>Eukaryota</taxon>
        <taxon>Fungi</taxon>
        <taxon>Dikarya</taxon>
        <taxon>Ascomycota</taxon>
        <taxon>Pezizomycotina</taxon>
        <taxon>Dothideomycetes</taxon>
        <taxon>Pleosporomycetidae</taxon>
        <taxon>Venturiales</taxon>
        <taxon>Venturiaceae</taxon>
        <taxon>Venturia</taxon>
    </lineage>
</organism>
<proteinExistence type="predicted"/>
<dbReference type="Pfam" id="PF06985">
    <property type="entry name" value="HET"/>
    <property type="match status" value="1"/>
</dbReference>
<gene>
    <name evidence="3" type="ORF">FKW77_001710</name>
</gene>
<dbReference type="Proteomes" id="UP000316270">
    <property type="component" value="Chromosome 8"/>
</dbReference>
<keyword evidence="4" id="KW-1185">Reference proteome</keyword>
<evidence type="ECO:0000313" key="3">
    <source>
        <dbReference type="EMBL" id="QDS72613.1"/>
    </source>
</evidence>
<dbReference type="Pfam" id="PF26639">
    <property type="entry name" value="Het-6_barrel"/>
    <property type="match status" value="1"/>
</dbReference>
<dbReference type="PANTHER" id="PTHR24148:SF73">
    <property type="entry name" value="HET DOMAIN PROTEIN (AFU_ORTHOLOGUE AFUA_8G01020)"/>
    <property type="match status" value="1"/>
</dbReference>
<dbReference type="EMBL" id="CP042192">
    <property type="protein sequence ID" value="QDS72613.1"/>
    <property type="molecule type" value="Genomic_DNA"/>
</dbReference>
<evidence type="ECO:0000313" key="4">
    <source>
        <dbReference type="Proteomes" id="UP000316270"/>
    </source>
</evidence>
<protein>
    <recommendedName>
        <fullName evidence="2">Heterokaryon incompatibility domain-containing protein</fullName>
    </recommendedName>
</protein>
<name>A0A517LAF2_9PEZI</name>
<dbReference type="OrthoDB" id="5386682at2759"/>
<feature type="domain" description="Heterokaryon incompatibility" evidence="2">
    <location>
        <begin position="272"/>
        <end position="416"/>
    </location>
</feature>
<feature type="compositionally biased region" description="Low complexity" evidence="1">
    <location>
        <begin position="158"/>
        <end position="171"/>
    </location>
</feature>
<evidence type="ECO:0000259" key="2">
    <source>
        <dbReference type="Pfam" id="PF06985"/>
    </source>
</evidence>
<dbReference type="InterPro" id="IPR052895">
    <property type="entry name" value="HetReg/Transcr_Mod"/>
</dbReference>